<dbReference type="RefSeq" id="WP_320552697.1">
    <property type="nucleotide sequence ID" value="NZ_JAQLOK010000012.1"/>
</dbReference>
<dbReference type="PANTHER" id="PTHR43102:SF2">
    <property type="entry name" value="GAF DOMAIN-CONTAINING PROTEIN"/>
    <property type="match status" value="1"/>
</dbReference>
<sequence length="588" mass="65696">MPHDQADIEALRLARLDALQVLDSGSEPLFDALAEAAALVAGTPIALITLLDAERQWFKANIGLADIPQTARDIAFCDHTIRDDQILEVPDAIEDPRFASNPLVTGSPHIRFYAGMPIVLSDGVRLGSLCVIDHTRRELTPVQRKALEALGRATGEALEQRAMAVVRAETLEREAVRERQRSEAIVKMQTALAASERFLERTGHVAGVGGWQWDLRTDMLIWSAQTCRIHDRPIGHQPTLDEAIGYYAPDAQVTLREVIERCRSTGTGWDLELPLRTASGRDIWVHAQGDAIREGDELVGFIGALQDVTVRRQAVEALETSERRFRTLFQHSLGFICTHDAQGILMSVNPAAARALGYATAEVLGMPFTHFMRPERAPDFRTYLERVTTMGHDSGLMELVAKDGRVVVWQYHNVLDNDGAEPYVLGHAQDITEQRRQEKRLKESSFRDPLTGCGNRRMLERMTDKLPDDAIWGCIAIDLDRFKTINDTFGHQRGDEVLVQMAQFLHRRCGLGDVVVRLGGDEFLLVLEAGDAPYLAQVMAHLERDRDEAPIAFSMGAATRKNAESLERTVARADEQLYRSRADRESFP</sequence>
<protein>
    <submittedName>
        <fullName evidence="4">PAS domain S-box protein</fullName>
    </submittedName>
</protein>
<dbReference type="SUPFAM" id="SSF55785">
    <property type="entry name" value="PYP-like sensor domain (PAS domain)"/>
    <property type="match status" value="2"/>
</dbReference>
<dbReference type="InterPro" id="IPR003018">
    <property type="entry name" value="GAF"/>
</dbReference>
<dbReference type="Pfam" id="PF00990">
    <property type="entry name" value="GGDEF"/>
    <property type="match status" value="1"/>
</dbReference>
<feature type="domain" description="GGDEF" evidence="3">
    <location>
        <begin position="470"/>
        <end position="588"/>
    </location>
</feature>
<dbReference type="CDD" id="cd00130">
    <property type="entry name" value="PAS"/>
    <property type="match status" value="1"/>
</dbReference>
<dbReference type="Pfam" id="PF01590">
    <property type="entry name" value="GAF"/>
    <property type="match status" value="1"/>
</dbReference>
<dbReference type="Pfam" id="PF13426">
    <property type="entry name" value="PAS_9"/>
    <property type="match status" value="1"/>
</dbReference>
<dbReference type="Proteomes" id="UP001528850">
    <property type="component" value="Unassembled WGS sequence"/>
</dbReference>
<feature type="domain" description="PAS" evidence="1">
    <location>
        <begin position="321"/>
        <end position="391"/>
    </location>
</feature>
<dbReference type="Gene3D" id="3.30.70.270">
    <property type="match status" value="1"/>
</dbReference>
<keyword evidence="5" id="KW-1185">Reference proteome</keyword>
<dbReference type="InterPro" id="IPR000160">
    <property type="entry name" value="GGDEF_dom"/>
</dbReference>
<dbReference type="SUPFAM" id="SSF55781">
    <property type="entry name" value="GAF domain-like"/>
    <property type="match status" value="1"/>
</dbReference>
<dbReference type="SMART" id="SM00267">
    <property type="entry name" value="GGDEF"/>
    <property type="match status" value="1"/>
</dbReference>
<evidence type="ECO:0000259" key="3">
    <source>
        <dbReference type="PROSITE" id="PS50887"/>
    </source>
</evidence>
<feature type="domain" description="PAC" evidence="2">
    <location>
        <begin position="269"/>
        <end position="320"/>
    </location>
</feature>
<dbReference type="CDD" id="cd01949">
    <property type="entry name" value="GGDEF"/>
    <property type="match status" value="1"/>
</dbReference>
<dbReference type="PROSITE" id="PS50887">
    <property type="entry name" value="GGDEF"/>
    <property type="match status" value="1"/>
</dbReference>
<dbReference type="Gene3D" id="3.30.450.40">
    <property type="match status" value="1"/>
</dbReference>
<dbReference type="PROSITE" id="PS50112">
    <property type="entry name" value="PAS"/>
    <property type="match status" value="1"/>
</dbReference>
<dbReference type="InterPro" id="IPR000700">
    <property type="entry name" value="PAS-assoc_C"/>
</dbReference>
<comment type="caution">
    <text evidence="4">The sequence shown here is derived from an EMBL/GenBank/DDBJ whole genome shotgun (WGS) entry which is preliminary data.</text>
</comment>
<dbReference type="InterPro" id="IPR043128">
    <property type="entry name" value="Rev_trsase/Diguanyl_cyclase"/>
</dbReference>
<dbReference type="InterPro" id="IPR000014">
    <property type="entry name" value="PAS"/>
</dbReference>
<dbReference type="InterPro" id="IPR035965">
    <property type="entry name" value="PAS-like_dom_sf"/>
</dbReference>
<dbReference type="InterPro" id="IPR001610">
    <property type="entry name" value="PAC"/>
</dbReference>
<dbReference type="InterPro" id="IPR029787">
    <property type="entry name" value="Nucleotide_cyclase"/>
</dbReference>
<feature type="domain" description="PAC" evidence="2">
    <location>
        <begin position="393"/>
        <end position="443"/>
    </location>
</feature>
<evidence type="ECO:0000313" key="5">
    <source>
        <dbReference type="Proteomes" id="UP001528850"/>
    </source>
</evidence>
<dbReference type="SMART" id="SM00091">
    <property type="entry name" value="PAS"/>
    <property type="match status" value="1"/>
</dbReference>
<dbReference type="PROSITE" id="PS50113">
    <property type="entry name" value="PAC"/>
    <property type="match status" value="2"/>
</dbReference>
<evidence type="ECO:0000313" key="4">
    <source>
        <dbReference type="EMBL" id="MDF4026069.1"/>
    </source>
</evidence>
<evidence type="ECO:0000259" key="1">
    <source>
        <dbReference type="PROSITE" id="PS50112"/>
    </source>
</evidence>
<gene>
    <name evidence="4" type="ORF">P3W24_13930</name>
</gene>
<dbReference type="InterPro" id="IPR013656">
    <property type="entry name" value="PAS_4"/>
</dbReference>
<dbReference type="EMBL" id="JARJJS010000003">
    <property type="protein sequence ID" value="MDF4026069.1"/>
    <property type="molecule type" value="Genomic_DNA"/>
</dbReference>
<dbReference type="NCBIfam" id="TIGR00229">
    <property type="entry name" value="sensory_box"/>
    <property type="match status" value="2"/>
</dbReference>
<accession>A0ABT6BDJ9</accession>
<reference evidence="4 5" key="1">
    <citation type="journal article" date="2024" name="Curr. Microbiol.">
        <title>Luteibacter sahnii sp. nov., A Novel Yellow-Colored Xanthomonadin Pigment Producing Probiotic Bacterium from Healthy Rice Seed Microbiome.</title>
        <authorList>
            <person name="Jaiswal G."/>
            <person name="Rana R."/>
            <person name="Nayak P.K."/>
            <person name="Chouhan R."/>
            <person name="Gandhi S.G."/>
            <person name="Patel H.K."/>
            <person name="Patil P.B."/>
        </authorList>
    </citation>
    <scope>NUCLEOTIDE SEQUENCE [LARGE SCALE GENOMIC DNA]</scope>
    <source>
        <strain evidence="4 5">PPL201</strain>
    </source>
</reference>
<dbReference type="InterPro" id="IPR029016">
    <property type="entry name" value="GAF-like_dom_sf"/>
</dbReference>
<proteinExistence type="predicted"/>
<dbReference type="Pfam" id="PF08448">
    <property type="entry name" value="PAS_4"/>
    <property type="match status" value="1"/>
</dbReference>
<dbReference type="SMART" id="SM00065">
    <property type="entry name" value="GAF"/>
    <property type="match status" value="1"/>
</dbReference>
<evidence type="ECO:0000259" key="2">
    <source>
        <dbReference type="PROSITE" id="PS50113"/>
    </source>
</evidence>
<name>A0ABT6BDJ9_9GAMM</name>
<organism evidence="4 5">
    <name type="scientific">Luteibacter sahnii</name>
    <dbReference type="NCBI Taxonomy" id="3021977"/>
    <lineage>
        <taxon>Bacteria</taxon>
        <taxon>Pseudomonadati</taxon>
        <taxon>Pseudomonadota</taxon>
        <taxon>Gammaproteobacteria</taxon>
        <taxon>Lysobacterales</taxon>
        <taxon>Rhodanobacteraceae</taxon>
        <taxon>Luteibacter</taxon>
    </lineage>
</organism>
<dbReference type="SMART" id="SM00086">
    <property type="entry name" value="PAC"/>
    <property type="match status" value="2"/>
</dbReference>
<dbReference type="SUPFAM" id="SSF55073">
    <property type="entry name" value="Nucleotide cyclase"/>
    <property type="match status" value="1"/>
</dbReference>
<dbReference type="PANTHER" id="PTHR43102">
    <property type="entry name" value="SLR1143 PROTEIN"/>
    <property type="match status" value="1"/>
</dbReference>
<dbReference type="NCBIfam" id="TIGR00254">
    <property type="entry name" value="GGDEF"/>
    <property type="match status" value="1"/>
</dbReference>
<dbReference type="Gene3D" id="3.30.450.20">
    <property type="entry name" value="PAS domain"/>
    <property type="match status" value="2"/>
</dbReference>